<dbReference type="GeneID" id="78500243"/>
<evidence type="ECO:0008006" key="4">
    <source>
        <dbReference type="Google" id="ProtNLM"/>
    </source>
</evidence>
<name>A0A1H1LEC9_9ACTN</name>
<evidence type="ECO:0000313" key="2">
    <source>
        <dbReference type="EMBL" id="SDR72878.1"/>
    </source>
</evidence>
<dbReference type="EMBL" id="LT629759">
    <property type="protein sequence ID" value="SDR72878.1"/>
    <property type="molecule type" value="Genomic_DNA"/>
</dbReference>
<proteinExistence type="predicted"/>
<accession>A0A1H1LEC9</accession>
<dbReference type="AlphaFoldDB" id="A0A1H1LEC9"/>
<evidence type="ECO:0000313" key="3">
    <source>
        <dbReference type="Proteomes" id="UP000199480"/>
    </source>
</evidence>
<organism evidence="2 3">
    <name type="scientific">Parafannyhessea umbonata</name>
    <dbReference type="NCBI Taxonomy" id="604330"/>
    <lineage>
        <taxon>Bacteria</taxon>
        <taxon>Bacillati</taxon>
        <taxon>Actinomycetota</taxon>
        <taxon>Coriobacteriia</taxon>
        <taxon>Coriobacteriales</taxon>
        <taxon>Atopobiaceae</taxon>
        <taxon>Parafannyhessea</taxon>
    </lineage>
</organism>
<sequence>MEGPEGKRRERVWLSFHERYVRRTEYADRETGEERVLFTVTLPRGTEVDAVDLGGWQFHPRYVEPNHSRYHDEHWREVPLLADRPVRLSRDVLDADGNPLPDGEGRNQKECAEVDPSRLGEALVESRRRWYEQNCRGRAEERADGAGGLSARAQEARAASEAIGTPCDATPRRR</sequence>
<dbReference type="RefSeq" id="WP_090862033.1">
    <property type="nucleotide sequence ID" value="NZ_LT629759.1"/>
</dbReference>
<dbReference type="OrthoDB" id="3193219at2"/>
<feature type="compositionally biased region" description="Low complexity" evidence="1">
    <location>
        <begin position="150"/>
        <end position="162"/>
    </location>
</feature>
<feature type="region of interest" description="Disordered" evidence="1">
    <location>
        <begin position="136"/>
        <end position="174"/>
    </location>
</feature>
<gene>
    <name evidence="2" type="ORF">SAMN04489857_0884</name>
</gene>
<dbReference type="Proteomes" id="UP000199480">
    <property type="component" value="Chromosome I"/>
</dbReference>
<reference evidence="3" key="1">
    <citation type="submission" date="2016-10" db="EMBL/GenBank/DDBJ databases">
        <authorList>
            <person name="Varghese N."/>
            <person name="Submissions S."/>
        </authorList>
    </citation>
    <scope>NUCLEOTIDE SEQUENCE [LARGE SCALE GENOMIC DNA]</scope>
    <source>
        <strain evidence="3">DSM 22620</strain>
    </source>
</reference>
<evidence type="ECO:0000256" key="1">
    <source>
        <dbReference type="SAM" id="MobiDB-lite"/>
    </source>
</evidence>
<protein>
    <recommendedName>
        <fullName evidence="4">DNA gyrase</fullName>
    </recommendedName>
</protein>